<feature type="compositionally biased region" description="Gly residues" evidence="1">
    <location>
        <begin position="339"/>
        <end position="362"/>
    </location>
</feature>
<feature type="compositionally biased region" description="Gly residues" evidence="1">
    <location>
        <begin position="370"/>
        <end position="399"/>
    </location>
</feature>
<evidence type="ECO:0000313" key="2">
    <source>
        <dbReference type="EMBL" id="GIE99013.1"/>
    </source>
</evidence>
<proteinExistence type="predicted"/>
<dbReference type="Gene3D" id="1.20.1260.20">
    <property type="entry name" value="PPE superfamily"/>
    <property type="match status" value="1"/>
</dbReference>
<dbReference type="AlphaFoldDB" id="A0A919K2F3"/>
<keyword evidence="3" id="KW-1185">Reference proteome</keyword>
<reference evidence="2" key="1">
    <citation type="submission" date="2021-01" db="EMBL/GenBank/DDBJ databases">
        <title>Whole genome shotgun sequence of Actinoplanes rishiriensis NBRC 108556.</title>
        <authorList>
            <person name="Komaki H."/>
            <person name="Tamura T."/>
        </authorList>
    </citation>
    <scope>NUCLEOTIDE SEQUENCE</scope>
    <source>
        <strain evidence="2">NBRC 108556</strain>
    </source>
</reference>
<dbReference type="InterPro" id="IPR038332">
    <property type="entry name" value="PPE_sf"/>
</dbReference>
<name>A0A919K2F3_9ACTN</name>
<gene>
    <name evidence="2" type="ORF">Ari01nite_64780</name>
</gene>
<dbReference type="Proteomes" id="UP000636960">
    <property type="component" value="Unassembled WGS sequence"/>
</dbReference>
<dbReference type="EMBL" id="BOMV01000069">
    <property type="protein sequence ID" value="GIE99013.1"/>
    <property type="molecule type" value="Genomic_DNA"/>
</dbReference>
<feature type="region of interest" description="Disordered" evidence="1">
    <location>
        <begin position="174"/>
        <end position="484"/>
    </location>
</feature>
<evidence type="ECO:0000313" key="3">
    <source>
        <dbReference type="Proteomes" id="UP000636960"/>
    </source>
</evidence>
<feature type="compositionally biased region" description="Gly residues" evidence="1">
    <location>
        <begin position="239"/>
        <end position="255"/>
    </location>
</feature>
<sequence length="484" mass="48039">MSDPVLTSSWCTNWGAFNTPRLWSMVMNEDRTVGEQQADAWRSLADSVRAQRDALVKAKTDLAAAWPPEDNTSATAFVAELDILINRLTTAAADADSTAGGLENIVGALQTARSTIEPLWEEYKDKSTDWTPNWWDEAEDEIDVKARNAMIAAEARIQESVVLLKVPEKYQLAIEDGSGGDPGDPGGGNPTTYRGGPGGGGGGAISASVPHSPPPPLPGQDAFVPDGTIADINTPGLDTGVGSGIGSGVGAGGPDLAGVIQPGQPPVLPGVEPPHTLPGPGPLPSNVGPGPTPPLPGLLPSTGGGGGLVPPGPGGGRGVQRAGVRPAGTPTRLPSGAVIGEGGLGGGRGLTGGAPVGMGGAGRSPARGPGARGAGVGSSGIGGSGVGASGGVGGAGGRGAAPRKAVPRPSWLPNDPVGPDRHNAGPGGMAGAPGRAGRRTRAEDDQAGFDPDNPWEVAEGVEPVILPGHGDARIDPGPNVIGWR</sequence>
<feature type="compositionally biased region" description="Gly residues" evidence="1">
    <location>
        <begin position="177"/>
        <end position="204"/>
    </location>
</feature>
<protein>
    <recommendedName>
        <fullName evidence="4">PPE family domain-containing protein</fullName>
    </recommendedName>
</protein>
<organism evidence="2 3">
    <name type="scientific">Paractinoplanes rishiriensis</name>
    <dbReference type="NCBI Taxonomy" id="1050105"/>
    <lineage>
        <taxon>Bacteria</taxon>
        <taxon>Bacillati</taxon>
        <taxon>Actinomycetota</taxon>
        <taxon>Actinomycetes</taxon>
        <taxon>Micromonosporales</taxon>
        <taxon>Micromonosporaceae</taxon>
        <taxon>Paractinoplanes</taxon>
    </lineage>
</organism>
<comment type="caution">
    <text evidence="2">The sequence shown here is derived from an EMBL/GenBank/DDBJ whole genome shotgun (WGS) entry which is preliminary data.</text>
</comment>
<feature type="compositionally biased region" description="Gly residues" evidence="1">
    <location>
        <begin position="302"/>
        <end position="318"/>
    </location>
</feature>
<feature type="compositionally biased region" description="Low complexity" evidence="1">
    <location>
        <begin position="400"/>
        <end position="409"/>
    </location>
</feature>
<dbReference type="RefSeq" id="WP_203786028.1">
    <property type="nucleotide sequence ID" value="NZ_BOMV01000069.1"/>
</dbReference>
<feature type="compositionally biased region" description="Pro residues" evidence="1">
    <location>
        <begin position="263"/>
        <end position="283"/>
    </location>
</feature>
<accession>A0A919K2F3</accession>
<evidence type="ECO:0008006" key="4">
    <source>
        <dbReference type="Google" id="ProtNLM"/>
    </source>
</evidence>
<evidence type="ECO:0000256" key="1">
    <source>
        <dbReference type="SAM" id="MobiDB-lite"/>
    </source>
</evidence>